<reference evidence="2 8" key="3">
    <citation type="submission" date="2023-03" db="EMBL/GenBank/DDBJ databases">
        <authorList>
            <person name="Shen W."/>
            <person name="Cai J."/>
        </authorList>
    </citation>
    <scope>NUCLEOTIDE SEQUENCE [LARGE SCALE GENOMIC DNA]</scope>
    <source>
        <strain evidence="3 8">B516</strain>
        <strain evidence="2">K72-2</strain>
    </source>
</reference>
<evidence type="ECO:0000313" key="6">
    <source>
        <dbReference type="Proteomes" id="UP000286288"/>
    </source>
</evidence>
<evidence type="ECO:0000313" key="2">
    <source>
        <dbReference type="EMBL" id="MDT2963069.1"/>
    </source>
</evidence>
<gene>
    <name evidence="5" type="ORF">DW084_12205</name>
    <name evidence="4" type="ORF">GFU50_01845</name>
    <name evidence="2" type="ORF">P7I32_00500</name>
    <name evidence="3" type="ORF">P7I34_10370</name>
</gene>
<dbReference type="RefSeq" id="WP_005227236.1">
    <property type="nucleotide sequence ID" value="NZ_BAAAXK010000048.1"/>
</dbReference>
<dbReference type="EMBL" id="JARQDZ010000004">
    <property type="protein sequence ID" value="MDT2983069.1"/>
    <property type="molecule type" value="Genomic_DNA"/>
</dbReference>
<dbReference type="GeneID" id="15140977"/>
<keyword evidence="1" id="KW-1133">Transmembrane helix</keyword>
<keyword evidence="1" id="KW-0472">Membrane</keyword>
<dbReference type="AlphaFoldDB" id="A0A1L8SFD3"/>
<name>A0A1L8SFD3_ENTCA</name>
<evidence type="ECO:0000313" key="7">
    <source>
        <dbReference type="Proteomes" id="UP000422837"/>
    </source>
</evidence>
<dbReference type="EMBL" id="JARQDV010000001">
    <property type="protein sequence ID" value="MDT2963069.1"/>
    <property type="molecule type" value="Genomic_DNA"/>
</dbReference>
<dbReference type="OrthoDB" id="2194594at2"/>
<dbReference type="Proteomes" id="UP000422837">
    <property type="component" value="Chromosome"/>
</dbReference>
<feature type="transmembrane region" description="Helical" evidence="1">
    <location>
        <begin position="12"/>
        <end position="31"/>
    </location>
</feature>
<dbReference type="Proteomes" id="UP000286288">
    <property type="component" value="Unassembled WGS sequence"/>
</dbReference>
<dbReference type="InterPro" id="IPR018730">
    <property type="entry name" value="DUF2273"/>
</dbReference>
<evidence type="ECO:0000313" key="8">
    <source>
        <dbReference type="Proteomes" id="UP001253851"/>
    </source>
</evidence>
<feature type="transmembrane region" description="Helical" evidence="1">
    <location>
        <begin position="37"/>
        <end position="56"/>
    </location>
</feature>
<dbReference type="EMBL" id="QRMZ01000016">
    <property type="protein sequence ID" value="RHK05695.1"/>
    <property type="molecule type" value="Genomic_DNA"/>
</dbReference>
<dbReference type="EMBL" id="CP046123">
    <property type="protein sequence ID" value="QGN28332.1"/>
    <property type="molecule type" value="Genomic_DNA"/>
</dbReference>
<protein>
    <submittedName>
        <fullName evidence="5">DUF2273 domain-containing protein</fullName>
    </submittedName>
</protein>
<evidence type="ECO:0000313" key="5">
    <source>
        <dbReference type="EMBL" id="RHK05695.1"/>
    </source>
</evidence>
<evidence type="ECO:0000313" key="3">
    <source>
        <dbReference type="EMBL" id="MDT2983069.1"/>
    </source>
</evidence>
<sequence length="64" mass="7600">MSEWFYHYKIPLIFAGFGLILAILFLTIGFLKTILLVLFTALGMYLGFYLKEVGFFEQFQRPRR</sequence>
<dbReference type="Pfam" id="PF10031">
    <property type="entry name" value="DUF2273"/>
    <property type="match status" value="1"/>
</dbReference>
<keyword evidence="1" id="KW-0812">Transmembrane</keyword>
<accession>A0A1L8SFD3</accession>
<dbReference type="Proteomes" id="UP001268896">
    <property type="component" value="Unassembled WGS sequence"/>
</dbReference>
<evidence type="ECO:0000313" key="4">
    <source>
        <dbReference type="EMBL" id="QGN28332.1"/>
    </source>
</evidence>
<reference evidence="5 6" key="1">
    <citation type="submission" date="2018-08" db="EMBL/GenBank/DDBJ databases">
        <title>A genome reference for cultivated species of the human gut microbiota.</title>
        <authorList>
            <person name="Zou Y."/>
            <person name="Xue W."/>
            <person name="Luo G."/>
        </authorList>
    </citation>
    <scope>NUCLEOTIDE SEQUENCE [LARGE SCALE GENOMIC DNA]</scope>
    <source>
        <strain evidence="5 6">AF48-16</strain>
    </source>
</reference>
<proteinExistence type="predicted"/>
<organism evidence="5 6">
    <name type="scientific">Enterococcus casseliflavus</name>
    <name type="common">Enterococcus flavescens</name>
    <dbReference type="NCBI Taxonomy" id="37734"/>
    <lineage>
        <taxon>Bacteria</taxon>
        <taxon>Bacillati</taxon>
        <taxon>Bacillota</taxon>
        <taxon>Bacilli</taxon>
        <taxon>Lactobacillales</taxon>
        <taxon>Enterococcaceae</taxon>
        <taxon>Enterococcus</taxon>
    </lineage>
</organism>
<evidence type="ECO:0000256" key="1">
    <source>
        <dbReference type="SAM" id="Phobius"/>
    </source>
</evidence>
<reference evidence="4 7" key="2">
    <citation type="submission" date="2019-11" db="EMBL/GenBank/DDBJ databases">
        <title>Detection and genome characteristic of a blood enterococcus casselifavus isolate from Zhengzhou,china.</title>
        <authorList>
            <person name="Wen P."/>
        </authorList>
    </citation>
    <scope>NUCLEOTIDE SEQUENCE [LARGE SCALE GENOMIC DNA]</scope>
    <source>
        <strain evidence="4 7">EC291</strain>
    </source>
</reference>
<dbReference type="Proteomes" id="UP001253851">
    <property type="component" value="Unassembled WGS sequence"/>
</dbReference>